<dbReference type="InterPro" id="IPR003148">
    <property type="entry name" value="RCK_N"/>
</dbReference>
<keyword evidence="6" id="KW-1185">Reference proteome</keyword>
<dbReference type="Pfam" id="PF02254">
    <property type="entry name" value="TrkA_N"/>
    <property type="match status" value="1"/>
</dbReference>
<dbReference type="PANTHER" id="PTHR43833:SF11">
    <property type="entry name" value="VOLTAGE-GATED POTASSIUM CHANNEL KCH"/>
    <property type="match status" value="1"/>
</dbReference>
<dbReference type="AlphaFoldDB" id="A0AAE3VHC1"/>
<sequence>MINIESKKGLLQRWLGLPLLAILALLATGMGMYGFAEYYADRKEAVTVSSLLYQSLQLFSLESGMVEGIVPWELQFARFFAPTLTFVTLAKALLVFFREEVRDYRLSRSKEHIVICGAGEKAAALIHDFLAAQRRVVTVDLAGKPLTGERGGSDELFQLHGDASCLGVLKQARLEWAERVFVTTGNDSTNIEIAAGICHLLSRSVKAMKRLTCHIHLVDRQTAELFRNHCIFSNANDFVDMHIFNLYDNTARLFWREHLLARGPIAPADGRRLRLVICGLGQMGEAVLLRVLRSAHYANGSIPAVTIVDRDAGLCRERLLERYPALLDLCDLDFVTADLGHPETARKLASVLTRSNEIASAVFCLDDDYANFAAALQLSARLESTAARIYIRLARAAGLCDLLRAEQSNATPAKIIDGFGLIDNCSSSDLVLTDALSRVARLLHEDYVANQRRSNPGASTPPMNPWESLDESLRDSNREQAEHVELKLRTLGYSSVGSDARLPVSFTDEEVELLGRMEHARWCAERELAGWTYAPGEKDVAHRTSPHLVPWEQLPNAIRDYDFNFVKSLPRILSQQHGT</sequence>
<name>A0AAE3VHC1_9BACT</name>
<dbReference type="InterPro" id="IPR050721">
    <property type="entry name" value="Trk_Ktr_HKT_K-transport"/>
</dbReference>
<dbReference type="SUPFAM" id="SSF51735">
    <property type="entry name" value="NAD(P)-binding Rossmann-fold domains"/>
    <property type="match status" value="1"/>
</dbReference>
<organism evidence="5 6">
    <name type="scientific">Oligosphaera ethanolica</name>
    <dbReference type="NCBI Taxonomy" id="760260"/>
    <lineage>
        <taxon>Bacteria</taxon>
        <taxon>Pseudomonadati</taxon>
        <taxon>Lentisphaerota</taxon>
        <taxon>Oligosphaeria</taxon>
        <taxon>Oligosphaerales</taxon>
        <taxon>Oligosphaeraceae</taxon>
        <taxon>Oligosphaera</taxon>
    </lineage>
</organism>
<protein>
    <submittedName>
        <fullName evidence="5">Trk K+ transport system NAD-binding subunit</fullName>
    </submittedName>
</protein>
<dbReference type="InterPro" id="IPR003032">
    <property type="entry name" value="Ryanodine_rcpt"/>
</dbReference>
<evidence type="ECO:0000259" key="3">
    <source>
        <dbReference type="Pfam" id="PF02026"/>
    </source>
</evidence>
<gene>
    <name evidence="5" type="ORF">J3R75_002615</name>
</gene>
<dbReference type="RefSeq" id="WP_307262086.1">
    <property type="nucleotide sequence ID" value="NZ_JAUSVL010000001.1"/>
</dbReference>
<comment type="caution">
    <text evidence="5">The sequence shown here is derived from an EMBL/GenBank/DDBJ whole genome shotgun (WGS) entry which is preliminary data.</text>
</comment>
<evidence type="ECO:0000259" key="4">
    <source>
        <dbReference type="Pfam" id="PF02254"/>
    </source>
</evidence>
<dbReference type="Gene3D" id="6.20.350.10">
    <property type="match status" value="1"/>
</dbReference>
<dbReference type="Gene3D" id="3.40.50.720">
    <property type="entry name" value="NAD(P)-binding Rossmann-like Domain"/>
    <property type="match status" value="2"/>
</dbReference>
<feature type="domain" description="RCK N-terminal" evidence="4">
    <location>
        <begin position="113"/>
        <end position="198"/>
    </location>
</feature>
<dbReference type="InterPro" id="IPR036291">
    <property type="entry name" value="NAD(P)-bd_dom_sf"/>
</dbReference>
<dbReference type="EMBL" id="JAUSVL010000001">
    <property type="protein sequence ID" value="MDQ0290508.1"/>
    <property type="molecule type" value="Genomic_DNA"/>
</dbReference>
<dbReference type="Proteomes" id="UP001238163">
    <property type="component" value="Unassembled WGS sequence"/>
</dbReference>
<proteinExistence type="predicted"/>
<evidence type="ECO:0000256" key="2">
    <source>
        <dbReference type="SAM" id="Phobius"/>
    </source>
</evidence>
<accession>A0AAE3VHC1</accession>
<keyword evidence="2" id="KW-1133">Transmembrane helix</keyword>
<keyword evidence="2" id="KW-0812">Transmembrane</keyword>
<dbReference type="PANTHER" id="PTHR43833">
    <property type="entry name" value="POTASSIUM CHANNEL PROTEIN 2-RELATED-RELATED"/>
    <property type="match status" value="1"/>
</dbReference>
<feature type="transmembrane region" description="Helical" evidence="2">
    <location>
        <begin position="14"/>
        <end position="36"/>
    </location>
</feature>
<feature type="domain" description="Ryanodine receptor Ryr" evidence="3">
    <location>
        <begin position="510"/>
        <end position="569"/>
    </location>
</feature>
<dbReference type="Pfam" id="PF02026">
    <property type="entry name" value="RyR"/>
    <property type="match status" value="1"/>
</dbReference>
<dbReference type="GO" id="GO:0006813">
    <property type="term" value="P:potassium ion transport"/>
    <property type="evidence" value="ECO:0007669"/>
    <property type="project" value="InterPro"/>
</dbReference>
<evidence type="ECO:0000313" key="6">
    <source>
        <dbReference type="Proteomes" id="UP001238163"/>
    </source>
</evidence>
<feature type="region of interest" description="Disordered" evidence="1">
    <location>
        <begin position="451"/>
        <end position="477"/>
    </location>
</feature>
<keyword evidence="2" id="KW-0472">Membrane</keyword>
<evidence type="ECO:0000256" key="1">
    <source>
        <dbReference type="SAM" id="MobiDB-lite"/>
    </source>
</evidence>
<evidence type="ECO:0000313" key="5">
    <source>
        <dbReference type="EMBL" id="MDQ0290508.1"/>
    </source>
</evidence>
<reference evidence="5" key="1">
    <citation type="submission" date="2023-07" db="EMBL/GenBank/DDBJ databases">
        <title>Genomic Encyclopedia of Type Strains, Phase IV (KMG-IV): sequencing the most valuable type-strain genomes for metagenomic binning, comparative biology and taxonomic classification.</title>
        <authorList>
            <person name="Goeker M."/>
        </authorList>
    </citation>
    <scope>NUCLEOTIDE SEQUENCE</scope>
    <source>
        <strain evidence="5">DSM 24202</strain>
    </source>
</reference>